<feature type="region of interest" description="Disordered" evidence="1">
    <location>
        <begin position="91"/>
        <end position="122"/>
    </location>
</feature>
<comment type="caution">
    <text evidence="3">The sequence shown here is derived from an EMBL/GenBank/DDBJ whole genome shotgun (WGS) entry which is preliminary data.</text>
</comment>
<protein>
    <recommendedName>
        <fullName evidence="5">Energy transducer TonB</fullName>
    </recommendedName>
</protein>
<reference evidence="3 4" key="1">
    <citation type="submission" date="2019-08" db="EMBL/GenBank/DDBJ databases">
        <title>Genomes of Antarctic Bizionia species.</title>
        <authorList>
            <person name="Bowman J.P."/>
        </authorList>
    </citation>
    <scope>NUCLEOTIDE SEQUENCE [LARGE SCALE GENOMIC DNA]</scope>
    <source>
        <strain evidence="3 4">APA-1</strain>
    </source>
</reference>
<feature type="transmembrane region" description="Helical" evidence="2">
    <location>
        <begin position="9"/>
        <end position="29"/>
    </location>
</feature>
<proteinExistence type="predicted"/>
<dbReference type="EMBL" id="VSKL01000001">
    <property type="protein sequence ID" value="TYB74804.1"/>
    <property type="molecule type" value="Genomic_DNA"/>
</dbReference>
<dbReference type="RefSeq" id="WP_066255036.1">
    <property type="nucleotide sequence ID" value="NZ_VSKL01000001.1"/>
</dbReference>
<sequence>MYISDKHKAGLLSGLISATVLMMLFGFHITQHAEKLAESYYLMEPQTEEEIEAEALEKLAAEQTEKAETNKAYNETENYKKFAQAYQPIAPPKDYEFTRPDAPTEETTSENTPGTGSGSEINEDVISSYNDVNSVLKQQQSSPSVQSVNKKSSMHYSLVNRTHKYLPTPIYLCDDGGKVVVNITVNSKGDVIKSTINTAASTDNDCLHEHALEYANTSRFNVDNSKKTQLGSITFYFEGKN</sequence>
<evidence type="ECO:0000256" key="1">
    <source>
        <dbReference type="SAM" id="MobiDB-lite"/>
    </source>
</evidence>
<dbReference type="AlphaFoldDB" id="A0A5D0R2N0"/>
<evidence type="ECO:0000313" key="4">
    <source>
        <dbReference type="Proteomes" id="UP000324358"/>
    </source>
</evidence>
<organism evidence="3 4">
    <name type="scientific">Bizionia algoritergicola</name>
    <dbReference type="NCBI Taxonomy" id="291187"/>
    <lineage>
        <taxon>Bacteria</taxon>
        <taxon>Pseudomonadati</taxon>
        <taxon>Bacteroidota</taxon>
        <taxon>Flavobacteriia</taxon>
        <taxon>Flavobacteriales</taxon>
        <taxon>Flavobacteriaceae</taxon>
        <taxon>Bizionia</taxon>
    </lineage>
</organism>
<keyword evidence="2" id="KW-1133">Transmembrane helix</keyword>
<keyword evidence="4" id="KW-1185">Reference proteome</keyword>
<evidence type="ECO:0000313" key="3">
    <source>
        <dbReference type="EMBL" id="TYB74804.1"/>
    </source>
</evidence>
<evidence type="ECO:0000256" key="2">
    <source>
        <dbReference type="SAM" id="Phobius"/>
    </source>
</evidence>
<feature type="compositionally biased region" description="Polar residues" evidence="1">
    <location>
        <begin position="109"/>
        <end position="122"/>
    </location>
</feature>
<accession>A0A5D0R2N0</accession>
<evidence type="ECO:0008006" key="5">
    <source>
        <dbReference type="Google" id="ProtNLM"/>
    </source>
</evidence>
<keyword evidence="2" id="KW-0472">Membrane</keyword>
<keyword evidence="2" id="KW-0812">Transmembrane</keyword>
<name>A0A5D0R2N0_9FLAO</name>
<dbReference type="OrthoDB" id="9786892at2"/>
<dbReference type="Proteomes" id="UP000324358">
    <property type="component" value="Unassembled WGS sequence"/>
</dbReference>
<gene>
    <name evidence="3" type="ORF">ES675_01325</name>
</gene>